<proteinExistence type="predicted"/>
<dbReference type="EMBL" id="QKYN01000042">
    <property type="protein sequence ID" value="RAG85352.1"/>
    <property type="molecule type" value="Genomic_DNA"/>
</dbReference>
<dbReference type="OrthoDB" id="3214648at2"/>
<evidence type="ECO:0000313" key="1">
    <source>
        <dbReference type="EMBL" id="RAG85352.1"/>
    </source>
</evidence>
<dbReference type="RefSeq" id="WP_111500892.1">
    <property type="nucleotide sequence ID" value="NZ_QKYN01000042.1"/>
</dbReference>
<accession>A0A2X0IJX2</accession>
<gene>
    <name evidence="1" type="ORF">DN069_11865</name>
</gene>
<organism evidence="1 2">
    <name type="scientific">Streptacidiphilus pinicola</name>
    <dbReference type="NCBI Taxonomy" id="2219663"/>
    <lineage>
        <taxon>Bacteria</taxon>
        <taxon>Bacillati</taxon>
        <taxon>Actinomycetota</taxon>
        <taxon>Actinomycetes</taxon>
        <taxon>Kitasatosporales</taxon>
        <taxon>Streptomycetaceae</taxon>
        <taxon>Streptacidiphilus</taxon>
    </lineage>
</organism>
<keyword evidence="2" id="KW-1185">Reference proteome</keyword>
<dbReference type="AlphaFoldDB" id="A0A2X0IJX2"/>
<sequence>MVWTWRYEKLDGSVVPASNGVEEFPTQGDAETWIGETWKELLADGIDQVVLLEDGEKIYGPMSLHQ</sequence>
<reference evidence="1 2" key="1">
    <citation type="submission" date="2018-06" db="EMBL/GenBank/DDBJ databases">
        <title>Streptacidiphilus pinicola sp. nov., isolated from pine grove soil.</title>
        <authorList>
            <person name="Roh S.G."/>
            <person name="Park S."/>
            <person name="Kim M.-K."/>
            <person name="Yun B.-R."/>
            <person name="Park J."/>
            <person name="Kim M.J."/>
            <person name="Kim Y.S."/>
            <person name="Kim S.B."/>
        </authorList>
    </citation>
    <scope>NUCLEOTIDE SEQUENCE [LARGE SCALE GENOMIC DNA]</scope>
    <source>
        <strain evidence="1 2">MMS16-CNU450</strain>
    </source>
</reference>
<evidence type="ECO:0000313" key="2">
    <source>
        <dbReference type="Proteomes" id="UP000248889"/>
    </source>
</evidence>
<comment type="caution">
    <text evidence="1">The sequence shown here is derived from an EMBL/GenBank/DDBJ whole genome shotgun (WGS) entry which is preliminary data.</text>
</comment>
<name>A0A2X0IJX2_9ACTN</name>
<dbReference type="Proteomes" id="UP000248889">
    <property type="component" value="Unassembled WGS sequence"/>
</dbReference>
<protein>
    <submittedName>
        <fullName evidence="1">Uncharacterized protein</fullName>
    </submittedName>
</protein>